<evidence type="ECO:0000313" key="2">
    <source>
        <dbReference type="EMBL" id="NYI96250.1"/>
    </source>
</evidence>
<keyword evidence="2" id="KW-0762">Sugar transport</keyword>
<dbReference type="PANTHER" id="PTHR43649">
    <property type="entry name" value="ARABINOSE-BINDING PROTEIN-RELATED"/>
    <property type="match status" value="1"/>
</dbReference>
<comment type="caution">
    <text evidence="2">The sequence shown here is derived from an EMBL/GenBank/DDBJ whole genome shotgun (WGS) entry which is preliminary data.</text>
</comment>
<proteinExistence type="predicted"/>
<keyword evidence="2" id="KW-0813">Transport</keyword>
<dbReference type="Gene3D" id="3.40.190.10">
    <property type="entry name" value="Periplasmic binding protein-like II"/>
    <property type="match status" value="2"/>
</dbReference>
<dbReference type="AlphaFoldDB" id="A0A853BML3"/>
<evidence type="ECO:0000313" key="3">
    <source>
        <dbReference type="Proteomes" id="UP000575985"/>
    </source>
</evidence>
<dbReference type="InterPro" id="IPR006059">
    <property type="entry name" value="SBP"/>
</dbReference>
<dbReference type="SUPFAM" id="SSF53850">
    <property type="entry name" value="Periplasmic binding protein-like II"/>
    <property type="match status" value="1"/>
</dbReference>
<dbReference type="PANTHER" id="PTHR43649:SF30">
    <property type="entry name" value="ABC TRANSPORTER SUBSTRATE-BINDING PROTEIN"/>
    <property type="match status" value="1"/>
</dbReference>
<evidence type="ECO:0000256" key="1">
    <source>
        <dbReference type="SAM" id="MobiDB-lite"/>
    </source>
</evidence>
<dbReference type="Proteomes" id="UP000575985">
    <property type="component" value="Unassembled WGS sequence"/>
</dbReference>
<dbReference type="Pfam" id="PF13416">
    <property type="entry name" value="SBP_bac_8"/>
    <property type="match status" value="1"/>
</dbReference>
<name>A0A853BML3_9ACTN</name>
<dbReference type="EMBL" id="JACCFO010000001">
    <property type="protein sequence ID" value="NYI96250.1"/>
    <property type="molecule type" value="Genomic_DNA"/>
</dbReference>
<dbReference type="PROSITE" id="PS51257">
    <property type="entry name" value="PROKAR_LIPOPROTEIN"/>
    <property type="match status" value="1"/>
</dbReference>
<dbReference type="InterPro" id="IPR050490">
    <property type="entry name" value="Bact_solute-bd_prot1"/>
</dbReference>
<feature type="region of interest" description="Disordered" evidence="1">
    <location>
        <begin position="394"/>
        <end position="413"/>
    </location>
</feature>
<reference evidence="2 3" key="1">
    <citation type="submission" date="2020-07" db="EMBL/GenBank/DDBJ databases">
        <title>Sequencing the genomes of 1000 actinobacteria strains.</title>
        <authorList>
            <person name="Klenk H.-P."/>
        </authorList>
    </citation>
    <scope>NUCLEOTIDE SEQUENCE [LARGE SCALE GENOMIC DNA]</scope>
    <source>
        <strain evidence="2 3">DSM 45927</strain>
    </source>
</reference>
<gene>
    <name evidence="2" type="ORF">HNR12_002527</name>
</gene>
<protein>
    <submittedName>
        <fullName evidence="2">Multiple sugar transport system substrate-binding protein</fullName>
    </submittedName>
</protein>
<keyword evidence="3" id="KW-1185">Reference proteome</keyword>
<organism evidence="2 3">
    <name type="scientific">Streptomonospora nanhaiensis</name>
    <dbReference type="NCBI Taxonomy" id="1323731"/>
    <lineage>
        <taxon>Bacteria</taxon>
        <taxon>Bacillati</taxon>
        <taxon>Actinomycetota</taxon>
        <taxon>Actinomycetes</taxon>
        <taxon>Streptosporangiales</taxon>
        <taxon>Nocardiopsidaceae</taxon>
        <taxon>Streptomonospora</taxon>
    </lineage>
</organism>
<sequence length="413" mass="43679">MTRVSGNPAHRLRAPSALVAAGLLGLTTACGGGGEDGGEVTSITALDYNLAEPQNGATESMLQECGEQAGVEVEREALPREQLMPRLLQGASQQELPDLMLIDNPDLPQFAATGALLPLEEAGFDTAGYYDSVLQVGTHEDTLYGIASGVNGLALFTNTALLQDAGVEPPATWQELREAADELTRGDTKGFAFSAIGHEEGTWTFEPFMWSNGATLTELDSPEAVEALELWAGMVEDGSVSQSVVNWSQADVNDQFIGGRAAMMINGSWQIPVLAEEDVDYEVVPLPVPEAGGDPATPMGGEVWAIGRNGTEREEKAAEVLRCLLSDDNMTEWAELNAYVPAKEEPAQRLAEDNEQMAPFVESVPTAQARTADLGEDYPDVSAAIADAIQQALAGSGSAEDALAQAQQSVPES</sequence>
<accession>A0A853BML3</accession>
<dbReference type="RefSeq" id="WP_179767646.1">
    <property type="nucleotide sequence ID" value="NZ_JACCFO010000001.1"/>
</dbReference>